<dbReference type="EMBL" id="KN817661">
    <property type="protein sequence ID" value="KJA14918.1"/>
    <property type="molecule type" value="Genomic_DNA"/>
</dbReference>
<organism evidence="3 4">
    <name type="scientific">Hypholoma sublateritium (strain FD-334 SS-4)</name>
    <dbReference type="NCBI Taxonomy" id="945553"/>
    <lineage>
        <taxon>Eukaryota</taxon>
        <taxon>Fungi</taxon>
        <taxon>Dikarya</taxon>
        <taxon>Basidiomycota</taxon>
        <taxon>Agaricomycotina</taxon>
        <taxon>Agaricomycetes</taxon>
        <taxon>Agaricomycetidae</taxon>
        <taxon>Agaricales</taxon>
        <taxon>Agaricineae</taxon>
        <taxon>Strophariaceae</taxon>
        <taxon>Hypholoma</taxon>
    </lineage>
</organism>
<feature type="compositionally biased region" description="Acidic residues" evidence="2">
    <location>
        <begin position="357"/>
        <end position="369"/>
    </location>
</feature>
<protein>
    <submittedName>
        <fullName evidence="3">Uncharacterized protein</fullName>
    </submittedName>
</protein>
<proteinExistence type="predicted"/>
<feature type="compositionally biased region" description="Acidic residues" evidence="2">
    <location>
        <begin position="191"/>
        <end position="212"/>
    </location>
</feature>
<feature type="compositionally biased region" description="Pro residues" evidence="2">
    <location>
        <begin position="154"/>
        <end position="170"/>
    </location>
</feature>
<gene>
    <name evidence="3" type="ORF">HYPSUDRAFT_59120</name>
</gene>
<feature type="coiled-coil region" evidence="1">
    <location>
        <begin position="300"/>
        <end position="327"/>
    </location>
</feature>
<keyword evidence="4" id="KW-1185">Reference proteome</keyword>
<feature type="compositionally biased region" description="Polar residues" evidence="2">
    <location>
        <begin position="99"/>
        <end position="114"/>
    </location>
</feature>
<keyword evidence="1" id="KW-0175">Coiled coil</keyword>
<dbReference type="AlphaFoldDB" id="A0A0D2LVN3"/>
<reference evidence="4" key="1">
    <citation type="submission" date="2014-04" db="EMBL/GenBank/DDBJ databases">
        <title>Evolutionary Origins and Diversification of the Mycorrhizal Mutualists.</title>
        <authorList>
            <consortium name="DOE Joint Genome Institute"/>
            <consortium name="Mycorrhizal Genomics Consortium"/>
            <person name="Kohler A."/>
            <person name="Kuo A."/>
            <person name="Nagy L.G."/>
            <person name="Floudas D."/>
            <person name="Copeland A."/>
            <person name="Barry K.W."/>
            <person name="Cichocki N."/>
            <person name="Veneault-Fourrey C."/>
            <person name="LaButti K."/>
            <person name="Lindquist E.A."/>
            <person name="Lipzen A."/>
            <person name="Lundell T."/>
            <person name="Morin E."/>
            <person name="Murat C."/>
            <person name="Riley R."/>
            <person name="Ohm R."/>
            <person name="Sun H."/>
            <person name="Tunlid A."/>
            <person name="Henrissat B."/>
            <person name="Grigoriev I.V."/>
            <person name="Hibbett D.S."/>
            <person name="Martin F."/>
        </authorList>
    </citation>
    <scope>NUCLEOTIDE SEQUENCE [LARGE SCALE GENOMIC DNA]</scope>
    <source>
        <strain evidence="4">FD-334 SS-4</strain>
    </source>
</reference>
<accession>A0A0D2LVN3</accession>
<feature type="compositionally biased region" description="Polar residues" evidence="2">
    <location>
        <begin position="174"/>
        <end position="184"/>
    </location>
</feature>
<evidence type="ECO:0000313" key="4">
    <source>
        <dbReference type="Proteomes" id="UP000054270"/>
    </source>
</evidence>
<feature type="region of interest" description="Disordered" evidence="2">
    <location>
        <begin position="339"/>
        <end position="376"/>
    </location>
</feature>
<feature type="region of interest" description="Disordered" evidence="2">
    <location>
        <begin position="142"/>
        <end position="212"/>
    </location>
</feature>
<sequence>MTNLGDYLGCFLTEVNRSGVLVISGAGCPLHDGAPYIIPGCKLHNNRPPPGTIIAKSIFNHYKEDQVVGQTLSDLAAQFAAGHPSETEANQPAPVIPTVPNTPQSTPTRSASLNRPLSLTGDLAAIDWAAVAASANYYQNYGSGSDHSSEEKPPPPLDPLELWGPPPPSPTESQIDSNWPTKSRAQADEGGTQDDVDSDFDSDINPDDFDDYDYSRPPLWTPAFYRPSSNVECTHWYDAADVLYAEAEAAVELHDAREWVAATAAALVASRAAADAATIAAFHAAQDSTQDAAEVHRLGLDMAKAEAEAASRAVEAADAAAAEARAQEHALAMGIDVDVDTNNRPEGAGNANPETSQDVDNDLESDGDSNENGYISTLPWGTSGYWSVHDQIRVLGEPYSEYSEH</sequence>
<evidence type="ECO:0000313" key="3">
    <source>
        <dbReference type="EMBL" id="KJA14918.1"/>
    </source>
</evidence>
<evidence type="ECO:0000256" key="1">
    <source>
        <dbReference type="SAM" id="Coils"/>
    </source>
</evidence>
<dbReference type="Proteomes" id="UP000054270">
    <property type="component" value="Unassembled WGS sequence"/>
</dbReference>
<evidence type="ECO:0000256" key="2">
    <source>
        <dbReference type="SAM" id="MobiDB-lite"/>
    </source>
</evidence>
<feature type="region of interest" description="Disordered" evidence="2">
    <location>
        <begin position="80"/>
        <end position="114"/>
    </location>
</feature>
<name>A0A0D2LVN3_HYPSF</name>